<dbReference type="SUPFAM" id="SSF53474">
    <property type="entry name" value="alpha/beta-Hydrolases"/>
    <property type="match status" value="1"/>
</dbReference>
<evidence type="ECO:0000256" key="5">
    <source>
        <dbReference type="ARBA" id="ARBA00022825"/>
    </source>
</evidence>
<keyword evidence="5" id="KW-0720">Serine protease</keyword>
<dbReference type="EMBL" id="JAJNEC010000005">
    <property type="protein sequence ID" value="MCD2423749.1"/>
    <property type="molecule type" value="Genomic_DNA"/>
</dbReference>
<accession>A0ABS8PRP3</accession>
<dbReference type="Proteomes" id="UP001199816">
    <property type="component" value="Unassembled WGS sequence"/>
</dbReference>
<dbReference type="Gene3D" id="2.130.10.120">
    <property type="entry name" value="Prolyl oligopeptidase, N-terminal domain"/>
    <property type="match status" value="1"/>
</dbReference>
<dbReference type="InterPro" id="IPR001375">
    <property type="entry name" value="Peptidase_S9_cat"/>
</dbReference>
<evidence type="ECO:0000259" key="7">
    <source>
        <dbReference type="Pfam" id="PF02897"/>
    </source>
</evidence>
<feature type="domain" description="Peptidase S9 prolyl oligopeptidase catalytic" evidence="6">
    <location>
        <begin position="496"/>
        <end position="708"/>
    </location>
</feature>
<dbReference type="InterPro" id="IPR023302">
    <property type="entry name" value="Pept_S9A_N"/>
</dbReference>
<sequence>MYRIITTLLISGALCTPVKAQYNYPATRTVDSSDIYFDVVVKDPYRWLEDVKSNEVVDWFRAQSAYTNTQLAQIPGQDAITAELKALDKIVTAKYYPLGLAGGRYFYNKRLPGEPVYKLYYRQGEHGKEILLFDPQQYITGKTMNYDVSINDGGSRVLLNLSEAGSELGDIRVLDVVSGKMLPDRIAHSSGSFVEGSNHLVMYGKAKSYDTHDPEVWLNAPCMLHALGTDSSKDRVIASAEKYPELQILPAQFPGIYIFKNSPYMILGKFTVENYKELYVAPVAALNDAHISWTPLCTKEDEVWNIFVKGSDIYLLTSKGNPMFRLIKTSLKKPDLTNAIEIASGDADWKLSDVAQSRDYLIINKSKNELIKKPYAYHFSTGKTTALNTPLMGNIIAKPQGTHTNELILTNLGWNIPLNFYKYNPDTKVFSNSFFTMKISYPGQNRLQYEEIEVPSHDGTLVPLSIVYDKTTFKKDGSNIAFMEGYGAYGISEEPYFSSSFLPLLNRGVVMAIAHVRGGGEKGQEWYLAGKKATKPNTWKDFNACAEYLIRNGYTTSQKLAISGASAGGILIGRAITERPDLYKVAIPKVGCLNALRMERSPNGPANIPEFGTVKDETEFKALLEMDAYQHIKKGIAYPAQLITTGFNDPRVESYIPAKFAAKMQAEGASANPVLLFVDYKAGHFGGSTIEEQFAQRAKEYAFILWHCGYR</sequence>
<dbReference type="EC" id="3.4.21.26" evidence="2"/>
<dbReference type="SUPFAM" id="SSF50993">
    <property type="entry name" value="Peptidase/esterase 'gauge' domain"/>
    <property type="match status" value="1"/>
</dbReference>
<dbReference type="PRINTS" id="PR00862">
    <property type="entry name" value="PROLIGOPTASE"/>
</dbReference>
<keyword evidence="3" id="KW-0645">Protease</keyword>
<keyword evidence="9" id="KW-1185">Reference proteome</keyword>
<name>A0ABS8PRP3_9BACT</name>
<feature type="domain" description="Peptidase S9A N-terminal" evidence="7">
    <location>
        <begin position="25"/>
        <end position="427"/>
    </location>
</feature>
<dbReference type="InterPro" id="IPR029058">
    <property type="entry name" value="AB_hydrolase_fold"/>
</dbReference>
<dbReference type="Gene3D" id="3.40.50.1820">
    <property type="entry name" value="alpha/beta hydrolase"/>
    <property type="match status" value="1"/>
</dbReference>
<gene>
    <name evidence="8" type="ORF">LQ567_13320</name>
</gene>
<organism evidence="8 9">
    <name type="scientific">Niabella pedocola</name>
    <dbReference type="NCBI Taxonomy" id="1752077"/>
    <lineage>
        <taxon>Bacteria</taxon>
        <taxon>Pseudomonadati</taxon>
        <taxon>Bacteroidota</taxon>
        <taxon>Chitinophagia</taxon>
        <taxon>Chitinophagales</taxon>
        <taxon>Chitinophagaceae</taxon>
        <taxon>Niabella</taxon>
    </lineage>
</organism>
<dbReference type="PANTHER" id="PTHR42881:SF2">
    <property type="entry name" value="PROLYL ENDOPEPTIDASE"/>
    <property type="match status" value="1"/>
</dbReference>
<comment type="caution">
    <text evidence="8">The sequence shown here is derived from an EMBL/GenBank/DDBJ whole genome shotgun (WGS) entry which is preliminary data.</text>
</comment>
<evidence type="ECO:0000256" key="3">
    <source>
        <dbReference type="ARBA" id="ARBA00022670"/>
    </source>
</evidence>
<dbReference type="Pfam" id="PF02897">
    <property type="entry name" value="Peptidase_S9_N"/>
    <property type="match status" value="1"/>
</dbReference>
<evidence type="ECO:0000256" key="1">
    <source>
        <dbReference type="ARBA" id="ARBA00001070"/>
    </source>
</evidence>
<dbReference type="InterPro" id="IPR051167">
    <property type="entry name" value="Prolyl_oligopep/macrocyclase"/>
</dbReference>
<dbReference type="PANTHER" id="PTHR42881">
    <property type="entry name" value="PROLYL ENDOPEPTIDASE"/>
    <property type="match status" value="1"/>
</dbReference>
<evidence type="ECO:0000256" key="2">
    <source>
        <dbReference type="ARBA" id="ARBA00011897"/>
    </source>
</evidence>
<keyword evidence="4" id="KW-0378">Hydrolase</keyword>
<dbReference type="RefSeq" id="WP_231005009.1">
    <property type="nucleotide sequence ID" value="NZ_JAJNEC010000005.1"/>
</dbReference>
<comment type="catalytic activity">
    <reaction evidence="1">
        <text>Hydrolysis of Pro-|-Xaa &gt;&gt; Ala-|-Xaa in oligopeptides.</text>
        <dbReference type="EC" id="3.4.21.26"/>
    </reaction>
</comment>
<evidence type="ECO:0000256" key="4">
    <source>
        <dbReference type="ARBA" id="ARBA00022801"/>
    </source>
</evidence>
<reference evidence="8 9" key="1">
    <citation type="submission" date="2021-11" db="EMBL/GenBank/DDBJ databases">
        <title>Genomic of Niabella pedocola.</title>
        <authorList>
            <person name="Wu T."/>
        </authorList>
    </citation>
    <scope>NUCLEOTIDE SEQUENCE [LARGE SCALE GENOMIC DNA]</scope>
    <source>
        <strain evidence="8 9">JCM 31011</strain>
    </source>
</reference>
<dbReference type="InterPro" id="IPR002470">
    <property type="entry name" value="Peptidase_S9A"/>
</dbReference>
<evidence type="ECO:0000313" key="8">
    <source>
        <dbReference type="EMBL" id="MCD2423749.1"/>
    </source>
</evidence>
<evidence type="ECO:0000259" key="6">
    <source>
        <dbReference type="Pfam" id="PF00326"/>
    </source>
</evidence>
<dbReference type="Pfam" id="PF00326">
    <property type="entry name" value="Peptidase_S9"/>
    <property type="match status" value="1"/>
</dbReference>
<protein>
    <recommendedName>
        <fullName evidence="2">prolyl oligopeptidase</fullName>
        <ecNumber evidence="2">3.4.21.26</ecNumber>
    </recommendedName>
</protein>
<evidence type="ECO:0000313" key="9">
    <source>
        <dbReference type="Proteomes" id="UP001199816"/>
    </source>
</evidence>
<proteinExistence type="predicted"/>